<protein>
    <recommendedName>
        <fullName evidence="4">Cysteine-rich transmembrane CYSTM domain-containing protein</fullName>
    </recommendedName>
</protein>
<keyword evidence="3" id="KW-1185">Reference proteome</keyword>
<dbReference type="EMBL" id="DF973447">
    <property type="protein sequence ID" value="GAU31176.1"/>
    <property type="molecule type" value="Genomic_DNA"/>
</dbReference>
<feature type="region of interest" description="Disordered" evidence="1">
    <location>
        <begin position="1"/>
        <end position="42"/>
    </location>
</feature>
<evidence type="ECO:0000313" key="3">
    <source>
        <dbReference type="Proteomes" id="UP000242715"/>
    </source>
</evidence>
<accession>A0A2Z6MEJ5</accession>
<organism evidence="2 3">
    <name type="scientific">Trifolium subterraneum</name>
    <name type="common">Subterranean clover</name>
    <dbReference type="NCBI Taxonomy" id="3900"/>
    <lineage>
        <taxon>Eukaryota</taxon>
        <taxon>Viridiplantae</taxon>
        <taxon>Streptophyta</taxon>
        <taxon>Embryophyta</taxon>
        <taxon>Tracheophyta</taxon>
        <taxon>Spermatophyta</taxon>
        <taxon>Magnoliopsida</taxon>
        <taxon>eudicotyledons</taxon>
        <taxon>Gunneridae</taxon>
        <taxon>Pentapetalae</taxon>
        <taxon>rosids</taxon>
        <taxon>fabids</taxon>
        <taxon>Fabales</taxon>
        <taxon>Fabaceae</taxon>
        <taxon>Papilionoideae</taxon>
        <taxon>50 kb inversion clade</taxon>
        <taxon>NPAAA clade</taxon>
        <taxon>Hologalegina</taxon>
        <taxon>IRL clade</taxon>
        <taxon>Trifolieae</taxon>
        <taxon>Trifolium</taxon>
    </lineage>
</organism>
<evidence type="ECO:0000313" key="2">
    <source>
        <dbReference type="EMBL" id="GAU31176.1"/>
    </source>
</evidence>
<evidence type="ECO:0008006" key="4">
    <source>
        <dbReference type="Google" id="ProtNLM"/>
    </source>
</evidence>
<feature type="compositionally biased region" description="Low complexity" evidence="1">
    <location>
        <begin position="22"/>
        <end position="32"/>
    </location>
</feature>
<name>A0A2Z6MEJ5_TRISU</name>
<feature type="compositionally biased region" description="Pro residues" evidence="1">
    <location>
        <begin position="33"/>
        <end position="42"/>
    </location>
</feature>
<reference evidence="3" key="1">
    <citation type="journal article" date="2017" name="Front. Plant Sci.">
        <title>Climate Clever Clovers: New Paradigm to Reduce the Environmental Footprint of Ruminants by Breeding Low Methanogenic Forages Utilizing Haplotype Variation.</title>
        <authorList>
            <person name="Kaur P."/>
            <person name="Appels R."/>
            <person name="Bayer P.E."/>
            <person name="Keeble-Gagnere G."/>
            <person name="Wang J."/>
            <person name="Hirakawa H."/>
            <person name="Shirasawa K."/>
            <person name="Vercoe P."/>
            <person name="Stefanova K."/>
            <person name="Durmic Z."/>
            <person name="Nichols P."/>
            <person name="Revell C."/>
            <person name="Isobe S.N."/>
            <person name="Edwards D."/>
            <person name="Erskine W."/>
        </authorList>
    </citation>
    <scope>NUCLEOTIDE SEQUENCE [LARGE SCALE GENOMIC DNA]</scope>
    <source>
        <strain evidence="3">cv. Daliak</strain>
    </source>
</reference>
<feature type="compositionally biased region" description="Polar residues" evidence="1">
    <location>
        <begin position="1"/>
        <end position="15"/>
    </location>
</feature>
<gene>
    <name evidence="2" type="ORF">TSUD_316010</name>
</gene>
<dbReference type="Proteomes" id="UP000242715">
    <property type="component" value="Unassembled WGS sequence"/>
</dbReference>
<proteinExistence type="predicted"/>
<dbReference type="AlphaFoldDB" id="A0A2Z6MEJ5"/>
<evidence type="ECO:0000256" key="1">
    <source>
        <dbReference type="SAM" id="MobiDB-lite"/>
    </source>
</evidence>
<sequence>MAYYNQNPPAVNVNVSGPPPGQAGYPQPGYQGYPPPPPPAPQPQVFVTQAPPPQAANTGVAETALLGCVAAAVWRRLVVCCVLDLCSHEEFPCLLIDERL</sequence>